<dbReference type="InterPro" id="IPR024524">
    <property type="entry name" value="DUF3800"/>
</dbReference>
<accession>A0A2Y9BX95</accession>
<dbReference type="Pfam" id="PF12686">
    <property type="entry name" value="DUF3800"/>
    <property type="match status" value="1"/>
</dbReference>
<reference evidence="1 2" key="1">
    <citation type="submission" date="2016-10" db="EMBL/GenBank/DDBJ databases">
        <authorList>
            <person name="Cai Z."/>
        </authorList>
    </citation>
    <scope>NUCLEOTIDE SEQUENCE [LARGE SCALE GENOMIC DNA]</scope>
    <source>
        <strain evidence="1 2">CGMCC 1.10826</strain>
    </source>
</reference>
<dbReference type="RefSeq" id="WP_110852061.1">
    <property type="nucleotide sequence ID" value="NZ_QKLZ01000004.1"/>
</dbReference>
<evidence type="ECO:0008006" key="3">
    <source>
        <dbReference type="Google" id="ProtNLM"/>
    </source>
</evidence>
<protein>
    <recommendedName>
        <fullName evidence="3">DUF3800 domain-containing protein</fullName>
    </recommendedName>
</protein>
<evidence type="ECO:0000313" key="2">
    <source>
        <dbReference type="Proteomes" id="UP000250222"/>
    </source>
</evidence>
<sequence>MTGRDIFVYADETGNLDYGGAGKQGASPYFGFGTAIFDGDHSVEMWDGHVLRTSLAGRGHDMANGFHAKDDLWEVRNGMFALLRTQEPRIDTTFLLKANAYPNVKAAGEMRLYKMAWYLHLKYICQNVTTTDDRLYVIVGSMGTKKRKVAAQEAVADVCNQMHRDITLCIWPAATTWGLQVADYALWAVHRRLVGGKLTNYEEDVEPLVKSIFRPWGTA</sequence>
<dbReference type="OrthoDB" id="3199623at2"/>
<dbReference type="AlphaFoldDB" id="A0A2Y9BX95"/>
<dbReference type="Proteomes" id="UP000250222">
    <property type="component" value="Unassembled WGS sequence"/>
</dbReference>
<organism evidence="1 2">
    <name type="scientific">Georgenia satyanarayanai</name>
    <dbReference type="NCBI Taxonomy" id="860221"/>
    <lineage>
        <taxon>Bacteria</taxon>
        <taxon>Bacillati</taxon>
        <taxon>Actinomycetota</taxon>
        <taxon>Actinomycetes</taxon>
        <taxon>Micrococcales</taxon>
        <taxon>Bogoriellaceae</taxon>
        <taxon>Georgenia</taxon>
    </lineage>
</organism>
<proteinExistence type="predicted"/>
<gene>
    <name evidence="1" type="ORF">SAMN05216184_104137</name>
</gene>
<keyword evidence="2" id="KW-1185">Reference proteome</keyword>
<evidence type="ECO:0000313" key="1">
    <source>
        <dbReference type="EMBL" id="SSA40442.1"/>
    </source>
</evidence>
<name>A0A2Y9BX95_9MICO</name>
<dbReference type="EMBL" id="UETB01000004">
    <property type="protein sequence ID" value="SSA40442.1"/>
    <property type="molecule type" value="Genomic_DNA"/>
</dbReference>